<protein>
    <recommendedName>
        <fullName evidence="4">DUF2188 domain-containing protein</fullName>
    </recommendedName>
</protein>
<sequence length="97" mass="10816">MTTKPNHWTAGTTTEDGWTVARVRPFFAVLKKQDEKDTTWAVELLDGKRLEADSSVDAGEKGRAYRDAQKAQGVTVERDRNPAKAKKNKNKATAKRA</sequence>
<organism evidence="2 3">
    <name type="scientific">Nocardioides taihuensis</name>
    <dbReference type="NCBI Taxonomy" id="1835606"/>
    <lineage>
        <taxon>Bacteria</taxon>
        <taxon>Bacillati</taxon>
        <taxon>Actinomycetota</taxon>
        <taxon>Actinomycetes</taxon>
        <taxon>Propionibacteriales</taxon>
        <taxon>Nocardioidaceae</taxon>
        <taxon>Nocardioides</taxon>
    </lineage>
</organism>
<comment type="caution">
    <text evidence="2">The sequence shown here is derived from an EMBL/GenBank/DDBJ whole genome shotgun (WGS) entry which is preliminary data.</text>
</comment>
<evidence type="ECO:0008006" key="4">
    <source>
        <dbReference type="Google" id="ProtNLM"/>
    </source>
</evidence>
<feature type="compositionally biased region" description="Basic and acidic residues" evidence="1">
    <location>
        <begin position="51"/>
        <end position="69"/>
    </location>
</feature>
<gene>
    <name evidence="2" type="ORF">ACFPGP_10875</name>
</gene>
<evidence type="ECO:0000313" key="3">
    <source>
        <dbReference type="Proteomes" id="UP001596087"/>
    </source>
</evidence>
<evidence type="ECO:0000256" key="1">
    <source>
        <dbReference type="SAM" id="MobiDB-lite"/>
    </source>
</evidence>
<name>A0ABW0BJ09_9ACTN</name>
<proteinExistence type="predicted"/>
<keyword evidence="3" id="KW-1185">Reference proteome</keyword>
<feature type="region of interest" description="Disordered" evidence="1">
    <location>
        <begin position="51"/>
        <end position="97"/>
    </location>
</feature>
<dbReference type="EMBL" id="JBHSKD010000009">
    <property type="protein sequence ID" value="MFC5177178.1"/>
    <property type="molecule type" value="Genomic_DNA"/>
</dbReference>
<dbReference type="Proteomes" id="UP001596087">
    <property type="component" value="Unassembled WGS sequence"/>
</dbReference>
<evidence type="ECO:0000313" key="2">
    <source>
        <dbReference type="EMBL" id="MFC5177178.1"/>
    </source>
</evidence>
<reference evidence="3" key="1">
    <citation type="journal article" date="2019" name="Int. J. Syst. Evol. Microbiol.">
        <title>The Global Catalogue of Microorganisms (GCM) 10K type strain sequencing project: providing services to taxonomists for standard genome sequencing and annotation.</title>
        <authorList>
            <consortium name="The Broad Institute Genomics Platform"/>
            <consortium name="The Broad Institute Genome Sequencing Center for Infectious Disease"/>
            <person name="Wu L."/>
            <person name="Ma J."/>
        </authorList>
    </citation>
    <scope>NUCLEOTIDE SEQUENCE [LARGE SCALE GENOMIC DNA]</scope>
    <source>
        <strain evidence="3">DFY41</strain>
    </source>
</reference>
<accession>A0ABW0BJ09</accession>
<feature type="compositionally biased region" description="Basic residues" evidence="1">
    <location>
        <begin position="83"/>
        <end position="97"/>
    </location>
</feature>
<dbReference type="RefSeq" id="WP_378589969.1">
    <property type="nucleotide sequence ID" value="NZ_JBHSKD010000009.1"/>
</dbReference>